<accession>A0ABP6M6Q9</accession>
<dbReference type="EMBL" id="BAAAUG010000010">
    <property type="protein sequence ID" value="GAA3083210.1"/>
    <property type="molecule type" value="Genomic_DNA"/>
</dbReference>
<keyword evidence="1" id="KW-0472">Membrane</keyword>
<proteinExistence type="predicted"/>
<dbReference type="RefSeq" id="WP_344518520.1">
    <property type="nucleotide sequence ID" value="NZ_BAAAUG010000010.1"/>
</dbReference>
<evidence type="ECO:0000313" key="3">
    <source>
        <dbReference type="Proteomes" id="UP001501637"/>
    </source>
</evidence>
<keyword evidence="1" id="KW-1133">Transmembrane helix</keyword>
<feature type="transmembrane region" description="Helical" evidence="1">
    <location>
        <begin position="47"/>
        <end position="67"/>
    </location>
</feature>
<name>A0ABP6M6Q9_9ACTN</name>
<evidence type="ECO:0000256" key="1">
    <source>
        <dbReference type="SAM" id="Phobius"/>
    </source>
</evidence>
<protein>
    <submittedName>
        <fullName evidence="2">Uncharacterized protein</fullName>
    </submittedName>
</protein>
<evidence type="ECO:0000313" key="2">
    <source>
        <dbReference type="EMBL" id="GAA3083210.1"/>
    </source>
</evidence>
<organism evidence="2 3">
    <name type="scientific">Streptomyces rectiviolaceus</name>
    <dbReference type="NCBI Taxonomy" id="332591"/>
    <lineage>
        <taxon>Bacteria</taxon>
        <taxon>Bacillati</taxon>
        <taxon>Actinomycetota</taxon>
        <taxon>Actinomycetes</taxon>
        <taxon>Kitasatosporales</taxon>
        <taxon>Streptomycetaceae</taxon>
        <taxon>Streptomyces</taxon>
    </lineage>
</organism>
<keyword evidence="1" id="KW-0812">Transmembrane</keyword>
<keyword evidence="3" id="KW-1185">Reference proteome</keyword>
<gene>
    <name evidence="2" type="ORF">GCM10010449_03930</name>
</gene>
<comment type="caution">
    <text evidence="2">The sequence shown here is derived from an EMBL/GenBank/DDBJ whole genome shotgun (WGS) entry which is preliminary data.</text>
</comment>
<reference evidence="3" key="1">
    <citation type="journal article" date="2019" name="Int. J. Syst. Evol. Microbiol.">
        <title>The Global Catalogue of Microorganisms (GCM) 10K type strain sequencing project: providing services to taxonomists for standard genome sequencing and annotation.</title>
        <authorList>
            <consortium name="The Broad Institute Genomics Platform"/>
            <consortium name="The Broad Institute Genome Sequencing Center for Infectious Disease"/>
            <person name="Wu L."/>
            <person name="Ma J."/>
        </authorList>
    </citation>
    <scope>NUCLEOTIDE SEQUENCE [LARGE SCALE GENOMIC DNA]</scope>
    <source>
        <strain evidence="3">JCM 9092</strain>
    </source>
</reference>
<sequence>MSDASIPQPRTEPSPAYWLDSPVLERKGLRFYALDDDEPPRHPGGTFRYLMIGVACALIVAALALTVSA</sequence>
<dbReference type="Proteomes" id="UP001501637">
    <property type="component" value="Unassembled WGS sequence"/>
</dbReference>